<reference evidence="3 4" key="1">
    <citation type="submission" date="2012-08" db="EMBL/GenBank/DDBJ databases">
        <title>Oryza genome evolution.</title>
        <authorList>
            <person name="Wing R.A."/>
        </authorList>
    </citation>
    <scope>NUCLEOTIDE SEQUENCE</scope>
</reference>
<feature type="compositionally biased region" description="Basic residues" evidence="1">
    <location>
        <begin position="565"/>
        <end position="574"/>
    </location>
</feature>
<accession>A0A0D9WPL4</accession>
<feature type="signal peptide" evidence="2">
    <location>
        <begin position="1"/>
        <end position="19"/>
    </location>
</feature>
<keyword evidence="2" id="KW-0732">Signal</keyword>
<name>A0A0D9WPL4_9ORYZ</name>
<feature type="compositionally biased region" description="Basic and acidic residues" evidence="1">
    <location>
        <begin position="224"/>
        <end position="233"/>
    </location>
</feature>
<feature type="compositionally biased region" description="Basic and acidic residues" evidence="1">
    <location>
        <begin position="268"/>
        <end position="297"/>
    </location>
</feature>
<dbReference type="Gramene" id="LPERR06G10550.1">
    <property type="protein sequence ID" value="LPERR06G10550.1"/>
    <property type="gene ID" value="LPERR06G10550"/>
</dbReference>
<feature type="chain" id="PRO_5002349399" description="BURP domain-containing protein" evidence="2">
    <location>
        <begin position="20"/>
        <end position="670"/>
    </location>
</feature>
<protein>
    <recommendedName>
        <fullName evidence="5">BURP domain-containing protein</fullName>
    </recommendedName>
</protein>
<dbReference type="EnsemblPlants" id="LPERR06G10550.1">
    <property type="protein sequence ID" value="LPERR06G10550.1"/>
    <property type="gene ID" value="LPERR06G10550"/>
</dbReference>
<evidence type="ECO:0000256" key="1">
    <source>
        <dbReference type="SAM" id="MobiDB-lite"/>
    </source>
</evidence>
<evidence type="ECO:0000313" key="3">
    <source>
        <dbReference type="EnsemblPlants" id="LPERR06G10550.1"/>
    </source>
</evidence>
<feature type="region of interest" description="Disordered" evidence="1">
    <location>
        <begin position="152"/>
        <end position="181"/>
    </location>
</feature>
<reference evidence="3" key="3">
    <citation type="submission" date="2015-04" db="UniProtKB">
        <authorList>
            <consortium name="EnsemblPlants"/>
        </authorList>
    </citation>
    <scope>IDENTIFICATION</scope>
</reference>
<dbReference type="STRING" id="77586.A0A0D9WPL4"/>
<evidence type="ECO:0008006" key="5">
    <source>
        <dbReference type="Google" id="ProtNLM"/>
    </source>
</evidence>
<dbReference type="Proteomes" id="UP000032180">
    <property type="component" value="Chromosome 6"/>
</dbReference>
<feature type="region of interest" description="Disordered" evidence="1">
    <location>
        <begin position="193"/>
        <end position="301"/>
    </location>
</feature>
<dbReference type="HOGENOM" id="CLU_410156_0_0_1"/>
<evidence type="ECO:0000256" key="2">
    <source>
        <dbReference type="SAM" id="SignalP"/>
    </source>
</evidence>
<feature type="region of interest" description="Disordered" evidence="1">
    <location>
        <begin position="543"/>
        <end position="670"/>
    </location>
</feature>
<feature type="compositionally biased region" description="Basic and acidic residues" evidence="1">
    <location>
        <begin position="169"/>
        <end position="181"/>
    </location>
</feature>
<feature type="compositionally biased region" description="Basic and acidic residues" evidence="1">
    <location>
        <begin position="476"/>
        <end position="488"/>
    </location>
</feature>
<feature type="compositionally biased region" description="Basic residues" evidence="1">
    <location>
        <begin position="601"/>
        <end position="629"/>
    </location>
</feature>
<evidence type="ECO:0000313" key="4">
    <source>
        <dbReference type="Proteomes" id="UP000032180"/>
    </source>
</evidence>
<dbReference type="AlphaFoldDB" id="A0A0D9WPL4"/>
<proteinExistence type="predicted"/>
<organism evidence="3 4">
    <name type="scientific">Leersia perrieri</name>
    <dbReference type="NCBI Taxonomy" id="77586"/>
    <lineage>
        <taxon>Eukaryota</taxon>
        <taxon>Viridiplantae</taxon>
        <taxon>Streptophyta</taxon>
        <taxon>Embryophyta</taxon>
        <taxon>Tracheophyta</taxon>
        <taxon>Spermatophyta</taxon>
        <taxon>Magnoliopsida</taxon>
        <taxon>Liliopsida</taxon>
        <taxon>Poales</taxon>
        <taxon>Poaceae</taxon>
        <taxon>BOP clade</taxon>
        <taxon>Oryzoideae</taxon>
        <taxon>Oryzeae</taxon>
        <taxon>Oryzinae</taxon>
        <taxon>Leersia</taxon>
    </lineage>
</organism>
<keyword evidence="4" id="KW-1185">Reference proteome</keyword>
<feature type="region of interest" description="Disordered" evidence="1">
    <location>
        <begin position="456"/>
        <end position="488"/>
    </location>
</feature>
<feature type="compositionally biased region" description="Basic and acidic residues" evidence="1">
    <location>
        <begin position="543"/>
        <end position="553"/>
    </location>
</feature>
<feature type="compositionally biased region" description="Basic residues" evidence="1">
    <location>
        <begin position="644"/>
        <end position="670"/>
    </location>
</feature>
<reference evidence="4" key="2">
    <citation type="submission" date="2013-12" db="EMBL/GenBank/DDBJ databases">
        <authorList>
            <person name="Yu Y."/>
            <person name="Lee S."/>
            <person name="de Baynast K."/>
            <person name="Wissotski M."/>
            <person name="Liu L."/>
            <person name="Talag J."/>
            <person name="Goicoechea J."/>
            <person name="Angelova A."/>
            <person name="Jetty R."/>
            <person name="Kudrna D."/>
            <person name="Golser W."/>
            <person name="Rivera L."/>
            <person name="Zhang J."/>
            <person name="Wing R."/>
        </authorList>
    </citation>
    <scope>NUCLEOTIDE SEQUENCE</scope>
</reference>
<sequence length="670" mass="76064">MAVLVSLISLILLIGGSSGSSMAPAVAIPSPTAMDYWRKLFPETSMPSAILELLTSMPAAGEELKEVSVSYGPKGEEKESKFLPMKNRSNNKNENYFQKEELKEVSVSYGGEGEDSQKAFPTGQYKLDKENKKSLYNTKKAGLKEESVSYGSEFEEEPRKAFPTGQYVLDKEHENNLNTKKEELKEVTVSYGSKSNLYPTDYGHKKDIHSSTGLKEVSVSYGSDGEKEPRKEIPTGQYMIHSEHGKNLPANKGLKEVSVSYGSEGEDEPRKETPMGQHMLDKEQTKNQRANKQEVREVSVSYGPGYEHKKYIYSTEAGLREVSVSYGSEGEEEPRNAIPTRHYMLDMANRNNVAANKEELREVSVSYGPAHEHKKYIYSTKGPKEVLVSYGSEGEAEPRKVTPTIPYMLDKEHGKNVWTDKVTDELREVSVSYSPGFEHKKYIYSTEARLKEVSVSYGSGGEERPRKASPTGQYMFDKEQEKNTQANKEELREVFVSYIPGYGHKKYIYSSEGGLKEVSVSYGSDGEEEPKETFSVGQYILDKEHDNSMRTDIDGSSTPHSRPQQQRHRRRLLLPRRPAPGVHHHADHPANHHPAAPPPSPRRRRHPILHRPLRRHRRHVRAGVARHRTRDPVGARHVQPTHTGPRRRQRRVRHLPRVPRRPRRVAPRHP</sequence>